<dbReference type="InterPro" id="IPR036267">
    <property type="entry name" value="RuvA_C_sf"/>
</dbReference>
<dbReference type="InterPro" id="IPR013849">
    <property type="entry name" value="DNA_helicase_Holl-junc_RuvA_I"/>
</dbReference>
<dbReference type="GO" id="GO:0009379">
    <property type="term" value="C:Holliday junction helicase complex"/>
    <property type="evidence" value="ECO:0007669"/>
    <property type="project" value="InterPro"/>
</dbReference>
<dbReference type="InterPro" id="IPR012340">
    <property type="entry name" value="NA-bd_OB-fold"/>
</dbReference>
<dbReference type="HAMAP" id="MF_00031">
    <property type="entry name" value="DNA_HJ_migration_RuvA"/>
    <property type="match status" value="1"/>
</dbReference>
<keyword evidence="2 6" id="KW-0227">DNA damage</keyword>
<evidence type="ECO:0000256" key="3">
    <source>
        <dbReference type="ARBA" id="ARBA00023125"/>
    </source>
</evidence>
<evidence type="ECO:0000256" key="5">
    <source>
        <dbReference type="ARBA" id="ARBA00023204"/>
    </source>
</evidence>
<dbReference type="NCBIfam" id="TIGR00084">
    <property type="entry name" value="ruvA"/>
    <property type="match status" value="1"/>
</dbReference>
<keyword evidence="8" id="KW-0067">ATP-binding</keyword>
<dbReference type="SUPFAM" id="SSF46929">
    <property type="entry name" value="DNA helicase RuvA subunit, C-terminal domain"/>
    <property type="match status" value="1"/>
</dbReference>
<dbReference type="STRING" id="1802440.A2569_03310"/>
<organism evidence="8 9">
    <name type="scientific">Candidatus Vogelbacteria bacterium RIFOXYD1_FULL_51_18</name>
    <dbReference type="NCBI Taxonomy" id="1802440"/>
    <lineage>
        <taxon>Bacteria</taxon>
        <taxon>Candidatus Vogeliibacteriota</taxon>
    </lineage>
</organism>
<keyword evidence="8" id="KW-0347">Helicase</keyword>
<dbReference type="Gene3D" id="1.10.150.20">
    <property type="entry name" value="5' to 3' exonuclease, C-terminal subdomain"/>
    <property type="match status" value="1"/>
</dbReference>
<dbReference type="InterPro" id="IPR010994">
    <property type="entry name" value="RuvA_2-like"/>
</dbReference>
<feature type="region of interest" description="Domain III" evidence="6">
    <location>
        <begin position="143"/>
        <end position="188"/>
    </location>
</feature>
<dbReference type="GO" id="GO:0005737">
    <property type="term" value="C:cytoplasm"/>
    <property type="evidence" value="ECO:0007669"/>
    <property type="project" value="UniProtKB-SubCell"/>
</dbReference>
<evidence type="ECO:0000256" key="4">
    <source>
        <dbReference type="ARBA" id="ARBA00023172"/>
    </source>
</evidence>
<dbReference type="Pfam" id="PF14520">
    <property type="entry name" value="HHH_5"/>
    <property type="match status" value="1"/>
</dbReference>
<dbReference type="InterPro" id="IPR000085">
    <property type="entry name" value="RuvA"/>
</dbReference>
<evidence type="ECO:0000259" key="7">
    <source>
        <dbReference type="SMART" id="SM00278"/>
    </source>
</evidence>
<keyword evidence="1 6" id="KW-0963">Cytoplasm</keyword>
<dbReference type="AlphaFoldDB" id="A0A1G2QJJ7"/>
<keyword evidence="5 6" id="KW-0234">DNA repair</keyword>
<keyword evidence="8" id="KW-0547">Nucleotide-binding</keyword>
<dbReference type="GO" id="GO:0009378">
    <property type="term" value="F:four-way junction helicase activity"/>
    <property type="evidence" value="ECO:0007669"/>
    <property type="project" value="InterPro"/>
</dbReference>
<dbReference type="InterPro" id="IPR011114">
    <property type="entry name" value="RuvA_C"/>
</dbReference>
<dbReference type="EMBL" id="MHTL01000009">
    <property type="protein sequence ID" value="OHA60770.1"/>
    <property type="molecule type" value="Genomic_DNA"/>
</dbReference>
<accession>A0A1G2QJJ7</accession>
<name>A0A1G2QJJ7_9BACT</name>
<comment type="subcellular location">
    <subcellularLocation>
        <location evidence="6">Cytoplasm</location>
    </subcellularLocation>
</comment>
<dbReference type="GO" id="GO:0005524">
    <property type="term" value="F:ATP binding"/>
    <property type="evidence" value="ECO:0007669"/>
    <property type="project" value="InterPro"/>
</dbReference>
<dbReference type="SUPFAM" id="SSF47781">
    <property type="entry name" value="RuvA domain 2-like"/>
    <property type="match status" value="1"/>
</dbReference>
<comment type="subunit">
    <text evidence="6">Homotetramer. Forms an RuvA(8)-RuvB(12)-Holliday junction (HJ) complex. HJ DNA is sandwiched between 2 RuvA tetramers; dsDNA enters through RuvA and exits via RuvB. An RuvB hexamer assembles on each DNA strand where it exits the tetramer. Each RuvB hexamer is contacted by two RuvA subunits (via domain III) on 2 adjacent RuvB subunits; this complex drives branch migration. In the full resolvosome a probable DNA-RuvA(4)-RuvB(12)-RuvC(2) complex forms which resolves the HJ.</text>
</comment>
<comment type="caution">
    <text evidence="6">Lacks conserved residue(s) required for the propagation of feature annotation.</text>
</comment>
<dbReference type="Gene3D" id="1.10.8.10">
    <property type="entry name" value="DNA helicase RuvA subunit, C-terminal domain"/>
    <property type="match status" value="1"/>
</dbReference>
<keyword evidence="3 6" id="KW-0238">DNA-binding</keyword>
<dbReference type="Pfam" id="PF01330">
    <property type="entry name" value="RuvA_N"/>
    <property type="match status" value="1"/>
</dbReference>
<dbReference type="Proteomes" id="UP000177090">
    <property type="component" value="Unassembled WGS sequence"/>
</dbReference>
<evidence type="ECO:0000313" key="8">
    <source>
        <dbReference type="EMBL" id="OHA60770.1"/>
    </source>
</evidence>
<feature type="domain" description="Helix-hairpin-helix DNA-binding motif class 1" evidence="7">
    <location>
        <begin position="107"/>
        <end position="126"/>
    </location>
</feature>
<comment type="similarity">
    <text evidence="6">Belongs to the RuvA family.</text>
</comment>
<feature type="domain" description="Helix-hairpin-helix DNA-binding motif class 1" evidence="7">
    <location>
        <begin position="72"/>
        <end position="91"/>
    </location>
</feature>
<keyword evidence="8" id="KW-0378">Hydrolase</keyword>
<comment type="function">
    <text evidence="6">The RuvA-RuvB-RuvC complex processes Holliday junction (HJ) DNA during genetic recombination and DNA repair, while the RuvA-RuvB complex plays an important role in the rescue of blocked DNA replication forks via replication fork reversal (RFR). RuvA specifically binds to HJ cruciform DNA, conferring on it an open structure. The RuvB hexamer acts as an ATP-dependent pump, pulling dsDNA into and through the RuvAB complex. HJ branch migration allows RuvC to scan DNA until it finds its consensus sequence, where it cleaves and resolves the cruciform DNA.</text>
</comment>
<keyword evidence="4 6" id="KW-0233">DNA recombination</keyword>
<dbReference type="GO" id="GO:0000400">
    <property type="term" value="F:four-way junction DNA binding"/>
    <property type="evidence" value="ECO:0007669"/>
    <property type="project" value="UniProtKB-UniRule"/>
</dbReference>
<proteinExistence type="inferred from homology"/>
<dbReference type="Pfam" id="PF07499">
    <property type="entry name" value="RuvA_C"/>
    <property type="match status" value="1"/>
</dbReference>
<comment type="caution">
    <text evidence="8">The sequence shown here is derived from an EMBL/GenBank/DDBJ whole genome shotgun (WGS) entry which is preliminary data.</text>
</comment>
<dbReference type="CDD" id="cd14332">
    <property type="entry name" value="UBA_RuvA_C"/>
    <property type="match status" value="1"/>
</dbReference>
<sequence>MIGSITGIVSQKGLRSLMVEVHGVGYLIYVTSDTLLSAGLGSPITLLTHLAVREDALELYGFADAESLRLFELLIGVPGIGPKSALAILSLASPAALSRAVHDSDLAYLTKVSGIGKKSAEKIIVELRDKLTGDEGSGEGNATDTDVLEALRSLGYSLAEAREALKHIPAGEPETSERIREALRYLST</sequence>
<dbReference type="GO" id="GO:0048476">
    <property type="term" value="C:Holliday junction resolvase complex"/>
    <property type="evidence" value="ECO:0007669"/>
    <property type="project" value="UniProtKB-UniRule"/>
</dbReference>
<evidence type="ECO:0000256" key="2">
    <source>
        <dbReference type="ARBA" id="ARBA00022763"/>
    </source>
</evidence>
<dbReference type="GO" id="GO:0006310">
    <property type="term" value="P:DNA recombination"/>
    <property type="evidence" value="ECO:0007669"/>
    <property type="project" value="UniProtKB-UniRule"/>
</dbReference>
<comment type="domain">
    <text evidence="6">Has three domains with a flexible linker between the domains II and III and assumes an 'L' shape. Domain III is highly mobile and contacts RuvB.</text>
</comment>
<dbReference type="Gene3D" id="2.40.50.140">
    <property type="entry name" value="Nucleic acid-binding proteins"/>
    <property type="match status" value="1"/>
</dbReference>
<reference evidence="8 9" key="1">
    <citation type="journal article" date="2016" name="Nat. Commun.">
        <title>Thousands of microbial genomes shed light on interconnected biogeochemical processes in an aquifer system.</title>
        <authorList>
            <person name="Anantharaman K."/>
            <person name="Brown C.T."/>
            <person name="Hug L.A."/>
            <person name="Sharon I."/>
            <person name="Castelle C.J."/>
            <person name="Probst A.J."/>
            <person name="Thomas B.C."/>
            <person name="Singh A."/>
            <person name="Wilkins M.J."/>
            <person name="Karaoz U."/>
            <person name="Brodie E.L."/>
            <person name="Williams K.H."/>
            <person name="Hubbard S.S."/>
            <person name="Banfield J.F."/>
        </authorList>
    </citation>
    <scope>NUCLEOTIDE SEQUENCE [LARGE SCALE GENOMIC DNA]</scope>
</reference>
<gene>
    <name evidence="6" type="primary">ruvA</name>
    <name evidence="8" type="ORF">A2569_03310</name>
</gene>
<evidence type="ECO:0000256" key="6">
    <source>
        <dbReference type="HAMAP-Rule" id="MF_00031"/>
    </source>
</evidence>
<protein>
    <recommendedName>
        <fullName evidence="6">Holliday junction branch migration complex subunit RuvA</fullName>
    </recommendedName>
</protein>
<evidence type="ECO:0000256" key="1">
    <source>
        <dbReference type="ARBA" id="ARBA00022490"/>
    </source>
</evidence>
<evidence type="ECO:0000313" key="9">
    <source>
        <dbReference type="Proteomes" id="UP000177090"/>
    </source>
</evidence>
<dbReference type="SMART" id="SM00278">
    <property type="entry name" value="HhH1"/>
    <property type="match status" value="2"/>
</dbReference>
<dbReference type="SUPFAM" id="SSF50249">
    <property type="entry name" value="Nucleic acid-binding proteins"/>
    <property type="match status" value="1"/>
</dbReference>
<dbReference type="InterPro" id="IPR003583">
    <property type="entry name" value="Hlx-hairpin-Hlx_DNA-bd_motif"/>
</dbReference>
<dbReference type="GO" id="GO:0006281">
    <property type="term" value="P:DNA repair"/>
    <property type="evidence" value="ECO:0007669"/>
    <property type="project" value="UniProtKB-UniRule"/>
</dbReference>